<dbReference type="Proteomes" id="UP000324797">
    <property type="component" value="Unassembled WGS sequence"/>
</dbReference>
<sequence>MTAERAVSAEGGRASEEGWKLREMSPHSPSLRAQRSNPESFRGGSLDCFVARAPRNDGGEGGVPRPGPQPADDGAGIVRGVATLSVIASAAKQSRVFPRRQSGLLRRKSSSQ</sequence>
<protein>
    <submittedName>
        <fullName evidence="2">Uncharacterized protein</fullName>
    </submittedName>
</protein>
<feature type="compositionally biased region" description="Polar residues" evidence="1">
    <location>
        <begin position="27"/>
        <end position="39"/>
    </location>
</feature>
<dbReference type="AlphaFoldDB" id="A0A5S4YE18"/>
<accession>A0A5S4YE18</accession>
<comment type="caution">
    <text evidence="2">The sequence shown here is derived from an EMBL/GenBank/DDBJ whole genome shotgun (WGS) entry which is preliminary data.</text>
</comment>
<organism evidence="2 3">
    <name type="scientific">Bradyrhizobium hipponense</name>
    <dbReference type="NCBI Taxonomy" id="2605638"/>
    <lineage>
        <taxon>Bacteria</taxon>
        <taxon>Pseudomonadati</taxon>
        <taxon>Pseudomonadota</taxon>
        <taxon>Alphaproteobacteria</taxon>
        <taxon>Hyphomicrobiales</taxon>
        <taxon>Nitrobacteraceae</taxon>
        <taxon>Bradyrhizobium</taxon>
    </lineage>
</organism>
<reference evidence="2 3" key="1">
    <citation type="submission" date="2019-08" db="EMBL/GenBank/DDBJ databases">
        <title>Bradyrhizobium hipponensis sp. nov., a rhizobium isolated from a Lupinus angustifolius root nodule in Tunisia.</title>
        <authorList>
            <person name="Off K."/>
            <person name="Rejili M."/>
            <person name="Mars M."/>
            <person name="Brachmann A."/>
            <person name="Marin M."/>
        </authorList>
    </citation>
    <scope>NUCLEOTIDE SEQUENCE [LARGE SCALE GENOMIC DNA]</scope>
    <source>
        <strain evidence="3">aSej3</strain>
    </source>
</reference>
<evidence type="ECO:0000313" key="3">
    <source>
        <dbReference type="Proteomes" id="UP000324797"/>
    </source>
</evidence>
<feature type="region of interest" description="Disordered" evidence="1">
    <location>
        <begin position="1"/>
        <end position="76"/>
    </location>
</feature>
<evidence type="ECO:0000256" key="1">
    <source>
        <dbReference type="SAM" id="MobiDB-lite"/>
    </source>
</evidence>
<feature type="compositionally biased region" description="Basic and acidic residues" evidence="1">
    <location>
        <begin position="13"/>
        <end position="25"/>
    </location>
</feature>
<proteinExistence type="predicted"/>
<gene>
    <name evidence="2" type="ORF">FXV83_31550</name>
</gene>
<dbReference type="EMBL" id="VSTH01000127">
    <property type="protein sequence ID" value="TYO62646.1"/>
    <property type="molecule type" value="Genomic_DNA"/>
</dbReference>
<name>A0A5S4YE18_9BRAD</name>
<evidence type="ECO:0000313" key="2">
    <source>
        <dbReference type="EMBL" id="TYO62646.1"/>
    </source>
</evidence>
<keyword evidence="3" id="KW-1185">Reference proteome</keyword>